<feature type="transmembrane region" description="Helical" evidence="9">
    <location>
        <begin position="297"/>
        <end position="317"/>
    </location>
</feature>
<keyword evidence="7 9" id="KW-1133">Transmembrane helix</keyword>
<dbReference type="FunFam" id="3.40.50.300:FF:000221">
    <property type="entry name" value="Multidrug ABC transporter ATP-binding protein"/>
    <property type="match status" value="1"/>
</dbReference>
<feature type="transmembrane region" description="Helical" evidence="9">
    <location>
        <begin position="65"/>
        <end position="93"/>
    </location>
</feature>
<dbReference type="AlphaFoldDB" id="A0A1M6QNF8"/>
<evidence type="ECO:0000256" key="2">
    <source>
        <dbReference type="ARBA" id="ARBA00022448"/>
    </source>
</evidence>
<feature type="transmembrane region" description="Helical" evidence="9">
    <location>
        <begin position="258"/>
        <end position="277"/>
    </location>
</feature>
<dbReference type="PROSITE" id="PS50893">
    <property type="entry name" value="ABC_TRANSPORTER_2"/>
    <property type="match status" value="1"/>
</dbReference>
<evidence type="ECO:0000256" key="7">
    <source>
        <dbReference type="ARBA" id="ARBA00022989"/>
    </source>
</evidence>
<evidence type="ECO:0000256" key="8">
    <source>
        <dbReference type="ARBA" id="ARBA00023136"/>
    </source>
</evidence>
<evidence type="ECO:0000256" key="5">
    <source>
        <dbReference type="ARBA" id="ARBA00022741"/>
    </source>
</evidence>
<dbReference type="SUPFAM" id="SSF90123">
    <property type="entry name" value="ABC transporter transmembrane region"/>
    <property type="match status" value="1"/>
</dbReference>
<evidence type="ECO:0000256" key="1">
    <source>
        <dbReference type="ARBA" id="ARBA00004651"/>
    </source>
</evidence>
<name>A0A1M6QNF8_9BACT</name>
<feature type="transmembrane region" description="Helical" evidence="9">
    <location>
        <begin position="151"/>
        <end position="172"/>
    </location>
</feature>
<dbReference type="GO" id="GO:0005886">
    <property type="term" value="C:plasma membrane"/>
    <property type="evidence" value="ECO:0007669"/>
    <property type="project" value="UniProtKB-SubCell"/>
</dbReference>
<comment type="subcellular location">
    <subcellularLocation>
        <location evidence="1">Cell membrane</location>
        <topology evidence="1">Multi-pass membrane protein</topology>
    </subcellularLocation>
</comment>
<sequence>MGTLVRLNAYFWKYRRLFGPGLLCAIASALFAMLAPGVVRQAVDSIPRFVAYYRAVEGTSAQPFFYAYVVTGLLFYSGVILGLSLLSGLFTFLMRRTLVVASRHIEYDLRNALYEHLQRLPPSFYRKFSTGDVLTRATSDIEQVRRYVGPAVMYAARAVVLMVAAITAMLLISPELTLYTLLPMPLLAGGVFWVAHQVHRRSDALQAQYARLTSRVQEALNGIRVLKAYTRETAEARAFDAESEAYRRRMLDLARVDAFWSPIFILLTGMATILVVWKGGQLAMAGAITIGNIAEFIIYVALMTWPVASVGFVLSMVQRASASMNRLAEIFDTEPEIRDDPAWTDTSICHIEGRITFKHVYFRYEEDGPWVLEDINFDLPAGGVLGIVGRTGAGKTTLVELIPRLIEPVQGVVEIDGRDVRRIPLALLRRAIGYAPQDVFLFSDTVAANIAFGEQETDLRRIEEAACEADLLENVRRFPHGFETFVGERGITLSGGQKQRTAIARALIRRPRILILDDALSAVDTETERRILRQLRRHYGKRTVVIVSHRISAVQEADLILVLDEGRIVERGTHTELLKQNGLYARLYRQQLLEEELKQL</sequence>
<dbReference type="EMBL" id="FRAU01000001">
    <property type="protein sequence ID" value="SHK21695.1"/>
    <property type="molecule type" value="Genomic_DNA"/>
</dbReference>
<organism evidence="12 13">
    <name type="scientific">Rhodothermus profundi</name>
    <dbReference type="NCBI Taxonomy" id="633813"/>
    <lineage>
        <taxon>Bacteria</taxon>
        <taxon>Pseudomonadati</taxon>
        <taxon>Rhodothermota</taxon>
        <taxon>Rhodothermia</taxon>
        <taxon>Rhodothermales</taxon>
        <taxon>Rhodothermaceae</taxon>
        <taxon>Rhodothermus</taxon>
    </lineage>
</organism>
<evidence type="ECO:0000313" key="12">
    <source>
        <dbReference type="EMBL" id="SHK21695.1"/>
    </source>
</evidence>
<accession>A0A1M6QNF8</accession>
<dbReference type="InterPro" id="IPR036640">
    <property type="entry name" value="ABC1_TM_sf"/>
</dbReference>
<evidence type="ECO:0000256" key="9">
    <source>
        <dbReference type="SAM" id="Phobius"/>
    </source>
</evidence>
<evidence type="ECO:0000259" key="11">
    <source>
        <dbReference type="PROSITE" id="PS50929"/>
    </source>
</evidence>
<dbReference type="Gene3D" id="3.40.50.300">
    <property type="entry name" value="P-loop containing nucleotide triphosphate hydrolases"/>
    <property type="match status" value="1"/>
</dbReference>
<keyword evidence="5" id="KW-0547">Nucleotide-binding</keyword>
<dbReference type="InterPro" id="IPR003593">
    <property type="entry name" value="AAA+_ATPase"/>
</dbReference>
<dbReference type="OrthoDB" id="9780296at2"/>
<keyword evidence="8 9" id="KW-0472">Membrane</keyword>
<evidence type="ECO:0000256" key="3">
    <source>
        <dbReference type="ARBA" id="ARBA00022475"/>
    </source>
</evidence>
<gene>
    <name evidence="12" type="ORF">SAMN04488087_0693</name>
</gene>
<dbReference type="GO" id="GO:0005524">
    <property type="term" value="F:ATP binding"/>
    <property type="evidence" value="ECO:0007669"/>
    <property type="project" value="UniProtKB-KW"/>
</dbReference>
<dbReference type="PROSITE" id="PS50929">
    <property type="entry name" value="ABC_TM1F"/>
    <property type="match status" value="1"/>
</dbReference>
<dbReference type="InterPro" id="IPR027417">
    <property type="entry name" value="P-loop_NTPase"/>
</dbReference>
<keyword evidence="6 12" id="KW-0067">ATP-binding</keyword>
<dbReference type="SMART" id="SM00382">
    <property type="entry name" value="AAA"/>
    <property type="match status" value="1"/>
</dbReference>
<protein>
    <submittedName>
        <fullName evidence="12">ATP-binding cassette, subfamily B</fullName>
    </submittedName>
</protein>
<dbReference type="RefSeq" id="WP_072714529.1">
    <property type="nucleotide sequence ID" value="NZ_FRAU01000001.1"/>
</dbReference>
<dbReference type="InterPro" id="IPR003439">
    <property type="entry name" value="ABC_transporter-like_ATP-bd"/>
</dbReference>
<dbReference type="CDD" id="cd18541">
    <property type="entry name" value="ABC_6TM_TmrB_like"/>
    <property type="match status" value="1"/>
</dbReference>
<evidence type="ECO:0000259" key="10">
    <source>
        <dbReference type="PROSITE" id="PS50893"/>
    </source>
</evidence>
<feature type="domain" description="ABC transmembrane type-1" evidence="11">
    <location>
        <begin position="21"/>
        <end position="319"/>
    </location>
</feature>
<proteinExistence type="predicted"/>
<dbReference type="Gene3D" id="1.20.1560.10">
    <property type="entry name" value="ABC transporter type 1, transmembrane domain"/>
    <property type="match status" value="1"/>
</dbReference>
<evidence type="ECO:0000256" key="4">
    <source>
        <dbReference type="ARBA" id="ARBA00022692"/>
    </source>
</evidence>
<dbReference type="InterPro" id="IPR039421">
    <property type="entry name" value="Type_1_exporter"/>
</dbReference>
<keyword evidence="2" id="KW-0813">Transport</keyword>
<feature type="domain" description="ABC transporter" evidence="10">
    <location>
        <begin position="355"/>
        <end position="590"/>
    </location>
</feature>
<evidence type="ECO:0000256" key="6">
    <source>
        <dbReference type="ARBA" id="ARBA00022840"/>
    </source>
</evidence>
<dbReference type="PANTHER" id="PTHR43394">
    <property type="entry name" value="ATP-DEPENDENT PERMEASE MDL1, MITOCHONDRIAL"/>
    <property type="match status" value="1"/>
</dbReference>
<dbReference type="Pfam" id="PF00005">
    <property type="entry name" value="ABC_tran"/>
    <property type="match status" value="1"/>
</dbReference>
<feature type="transmembrane region" description="Helical" evidence="9">
    <location>
        <begin position="178"/>
        <end position="195"/>
    </location>
</feature>
<keyword evidence="4 9" id="KW-0812">Transmembrane</keyword>
<dbReference type="SUPFAM" id="SSF52540">
    <property type="entry name" value="P-loop containing nucleoside triphosphate hydrolases"/>
    <property type="match status" value="1"/>
</dbReference>
<keyword evidence="3" id="KW-1003">Cell membrane</keyword>
<keyword evidence="13" id="KW-1185">Reference proteome</keyword>
<dbReference type="InterPro" id="IPR011527">
    <property type="entry name" value="ABC1_TM_dom"/>
</dbReference>
<dbReference type="PANTHER" id="PTHR43394:SF1">
    <property type="entry name" value="ATP-BINDING CASSETTE SUB-FAMILY B MEMBER 10, MITOCHONDRIAL"/>
    <property type="match status" value="1"/>
</dbReference>
<dbReference type="Proteomes" id="UP000185812">
    <property type="component" value="Unassembled WGS sequence"/>
</dbReference>
<dbReference type="GO" id="GO:0015421">
    <property type="term" value="F:ABC-type oligopeptide transporter activity"/>
    <property type="evidence" value="ECO:0007669"/>
    <property type="project" value="TreeGrafter"/>
</dbReference>
<dbReference type="Pfam" id="PF00664">
    <property type="entry name" value="ABC_membrane"/>
    <property type="match status" value="1"/>
</dbReference>
<dbReference type="GO" id="GO:0016887">
    <property type="term" value="F:ATP hydrolysis activity"/>
    <property type="evidence" value="ECO:0007669"/>
    <property type="project" value="InterPro"/>
</dbReference>
<evidence type="ECO:0000313" key="13">
    <source>
        <dbReference type="Proteomes" id="UP000185812"/>
    </source>
</evidence>
<reference evidence="13" key="1">
    <citation type="submission" date="2016-11" db="EMBL/GenBank/DDBJ databases">
        <authorList>
            <person name="Varghese N."/>
            <person name="Submissions S."/>
        </authorList>
    </citation>
    <scope>NUCLEOTIDE SEQUENCE [LARGE SCALE GENOMIC DNA]</scope>
    <source>
        <strain evidence="13">DSM 22212</strain>
    </source>
</reference>
<dbReference type="STRING" id="633813.SAMN04488087_0693"/>